<accession>A0A955RPS3</accession>
<dbReference type="GO" id="GO:0004113">
    <property type="term" value="F:2',3'-cyclic-nucleotide 3'-phosphodiesterase activity"/>
    <property type="evidence" value="ECO:0007669"/>
    <property type="project" value="InterPro"/>
</dbReference>
<keyword evidence="1 2" id="KW-0378">Hydrolase</keyword>
<dbReference type="InterPro" id="IPR009097">
    <property type="entry name" value="Cyclic_Pdiesterase"/>
</dbReference>
<proteinExistence type="inferred from homology"/>
<reference evidence="4" key="1">
    <citation type="submission" date="2020-04" db="EMBL/GenBank/DDBJ databases">
        <authorList>
            <person name="Zhang T."/>
        </authorList>
    </citation>
    <scope>NUCLEOTIDE SEQUENCE</scope>
    <source>
        <strain evidence="4">HKST-UBA01</strain>
    </source>
</reference>
<reference evidence="4" key="2">
    <citation type="journal article" date="2021" name="Microbiome">
        <title>Successional dynamics and alternative stable states in a saline activated sludge microbial community over 9 years.</title>
        <authorList>
            <person name="Wang Y."/>
            <person name="Ye J."/>
            <person name="Ju F."/>
            <person name="Liu L."/>
            <person name="Boyd J.A."/>
            <person name="Deng Y."/>
            <person name="Parks D.H."/>
            <person name="Jiang X."/>
            <person name="Yin X."/>
            <person name="Woodcroft B.J."/>
            <person name="Tyson G.W."/>
            <person name="Hugenholtz P."/>
            <person name="Polz M.F."/>
            <person name="Zhang T."/>
        </authorList>
    </citation>
    <scope>NUCLEOTIDE SEQUENCE</scope>
    <source>
        <strain evidence="4">HKST-UBA01</strain>
    </source>
</reference>
<evidence type="ECO:0000256" key="1">
    <source>
        <dbReference type="ARBA" id="ARBA00022801"/>
    </source>
</evidence>
<feature type="active site" description="Proton acceptor" evidence="2">
    <location>
        <position position="120"/>
    </location>
</feature>
<protein>
    <recommendedName>
        <fullName evidence="2">RNA 2',3'-cyclic phosphodiesterase</fullName>
        <shortName evidence="2">RNA 2',3'-CPDase</shortName>
        <ecNumber evidence="2">3.1.4.58</ecNumber>
    </recommendedName>
</protein>
<comment type="similarity">
    <text evidence="2">Belongs to the 2H phosphoesterase superfamily. ThpR family.</text>
</comment>
<comment type="function">
    <text evidence="2">Hydrolyzes RNA 2',3'-cyclic phosphodiester to an RNA 2'-phosphomonoester.</text>
</comment>
<dbReference type="InterPro" id="IPR004175">
    <property type="entry name" value="RNA_CPDase"/>
</dbReference>
<organism evidence="4 5">
    <name type="scientific">candidate division WWE3 bacterium</name>
    <dbReference type="NCBI Taxonomy" id="2053526"/>
    <lineage>
        <taxon>Bacteria</taxon>
        <taxon>Katanobacteria</taxon>
    </lineage>
</organism>
<feature type="short sequence motif" description="HXTX 2" evidence="2">
    <location>
        <begin position="120"/>
        <end position="123"/>
    </location>
</feature>
<dbReference type="GO" id="GO:0008664">
    <property type="term" value="F:RNA 2',3'-cyclic 3'-phosphodiesterase activity"/>
    <property type="evidence" value="ECO:0007669"/>
    <property type="project" value="UniProtKB-EC"/>
</dbReference>
<dbReference type="Proteomes" id="UP000701698">
    <property type="component" value="Unassembled WGS sequence"/>
</dbReference>
<sequence>MRLFIAATLPPELVRDLTAIQAQLAKADVELRWVPKENMHITLSFLGEKTEDDLEKIKFDLATLDMPESSIVVRINKLEIFPRMDEPRVIVVTLLNEDTGLAQLGEQLTDRLGGSFNSPHITLGRFSKSHTRSDAVEILSSEVVMPDKRYEIREIGLYESELTGAGPAYTQLQHLKLSKR</sequence>
<comment type="caution">
    <text evidence="4">The sequence shown here is derived from an EMBL/GenBank/DDBJ whole genome shotgun (WGS) entry which is preliminary data.</text>
</comment>
<dbReference type="EMBL" id="JAGQKX010000003">
    <property type="protein sequence ID" value="MCA9389818.1"/>
    <property type="molecule type" value="Genomic_DNA"/>
</dbReference>
<name>A0A955RPS3_UNCKA</name>
<dbReference type="NCBIfam" id="TIGR02258">
    <property type="entry name" value="2_5_ligase"/>
    <property type="match status" value="1"/>
</dbReference>
<dbReference type="PANTHER" id="PTHR35561:SF1">
    <property type="entry name" value="RNA 2',3'-CYCLIC PHOSPHODIESTERASE"/>
    <property type="match status" value="1"/>
</dbReference>
<dbReference type="EC" id="3.1.4.58" evidence="2"/>
<dbReference type="SUPFAM" id="SSF55144">
    <property type="entry name" value="LigT-like"/>
    <property type="match status" value="1"/>
</dbReference>
<dbReference type="Pfam" id="PF02834">
    <property type="entry name" value="LigT_PEase"/>
    <property type="match status" value="1"/>
</dbReference>
<evidence type="ECO:0000313" key="5">
    <source>
        <dbReference type="Proteomes" id="UP000701698"/>
    </source>
</evidence>
<dbReference type="Gene3D" id="3.90.1140.10">
    <property type="entry name" value="Cyclic phosphodiesterase"/>
    <property type="match status" value="1"/>
</dbReference>
<evidence type="ECO:0000313" key="4">
    <source>
        <dbReference type="EMBL" id="MCA9389818.1"/>
    </source>
</evidence>
<feature type="active site" description="Proton donor" evidence="2">
    <location>
        <position position="40"/>
    </location>
</feature>
<dbReference type="InterPro" id="IPR014051">
    <property type="entry name" value="Phosphoesterase_HXTX"/>
</dbReference>
<gene>
    <name evidence="4" type="primary">thpR</name>
    <name evidence="4" type="ORF">KC571_00265</name>
</gene>
<evidence type="ECO:0000259" key="3">
    <source>
        <dbReference type="Pfam" id="PF02834"/>
    </source>
</evidence>
<evidence type="ECO:0000256" key="2">
    <source>
        <dbReference type="HAMAP-Rule" id="MF_01940"/>
    </source>
</evidence>
<dbReference type="PANTHER" id="PTHR35561">
    <property type="entry name" value="RNA 2',3'-CYCLIC PHOSPHODIESTERASE"/>
    <property type="match status" value="1"/>
</dbReference>
<dbReference type="HAMAP" id="MF_01940">
    <property type="entry name" value="RNA_CPDase"/>
    <property type="match status" value="1"/>
</dbReference>
<feature type="domain" description="Phosphoesterase HXTX" evidence="3">
    <location>
        <begin position="9"/>
        <end position="91"/>
    </location>
</feature>
<dbReference type="AlphaFoldDB" id="A0A955RPS3"/>
<feature type="short sequence motif" description="HXTX 1" evidence="2">
    <location>
        <begin position="40"/>
        <end position="43"/>
    </location>
</feature>
<comment type="catalytic activity">
    <reaction evidence="2">
        <text>a 3'-end 2',3'-cyclophospho-ribonucleotide-RNA + H2O = a 3'-end 2'-phospho-ribonucleotide-RNA + H(+)</text>
        <dbReference type="Rhea" id="RHEA:11828"/>
        <dbReference type="Rhea" id="RHEA-COMP:10464"/>
        <dbReference type="Rhea" id="RHEA-COMP:17353"/>
        <dbReference type="ChEBI" id="CHEBI:15377"/>
        <dbReference type="ChEBI" id="CHEBI:15378"/>
        <dbReference type="ChEBI" id="CHEBI:83064"/>
        <dbReference type="ChEBI" id="CHEBI:173113"/>
        <dbReference type="EC" id="3.1.4.58"/>
    </reaction>
</comment>